<dbReference type="SUPFAM" id="SSF56014">
    <property type="entry name" value="Nitrite and sulphite reductase 4Fe-4S domain-like"/>
    <property type="match status" value="1"/>
</dbReference>
<feature type="compositionally biased region" description="Pro residues" evidence="7">
    <location>
        <begin position="1"/>
        <end position="11"/>
    </location>
</feature>
<dbReference type="Gene3D" id="3.90.480.10">
    <property type="entry name" value="Sulfite Reductase Hemoprotein,Domain 2"/>
    <property type="match status" value="1"/>
</dbReference>
<evidence type="ECO:0000259" key="8">
    <source>
        <dbReference type="Pfam" id="PF03460"/>
    </source>
</evidence>
<dbReference type="EC" id="1.14.13.83" evidence="9"/>
<organism evidence="9 10">
    <name type="scientific">Streptomyces candidus</name>
    <dbReference type="NCBI Taxonomy" id="67283"/>
    <lineage>
        <taxon>Bacteria</taxon>
        <taxon>Bacillati</taxon>
        <taxon>Actinomycetota</taxon>
        <taxon>Actinomycetes</taxon>
        <taxon>Kitasatosporales</taxon>
        <taxon>Streptomycetaceae</taxon>
        <taxon>Streptomyces</taxon>
    </lineage>
</organism>
<dbReference type="NCBIfam" id="TIGR02435">
    <property type="entry name" value="CobG"/>
    <property type="match status" value="1"/>
</dbReference>
<dbReference type="InterPro" id="IPR051329">
    <property type="entry name" value="NIR_SIR_4Fe-4S"/>
</dbReference>
<keyword evidence="5" id="KW-0408">Iron</keyword>
<dbReference type="GO" id="GO:0043818">
    <property type="term" value="F:precorrin-3B synthase activity"/>
    <property type="evidence" value="ECO:0007669"/>
    <property type="project" value="UniProtKB-EC"/>
</dbReference>
<gene>
    <name evidence="9" type="ORF">HNQ79_005318</name>
</gene>
<dbReference type="SUPFAM" id="SSF55124">
    <property type="entry name" value="Nitrite/Sulfite reductase N-terminal domain-like"/>
    <property type="match status" value="2"/>
</dbReference>
<evidence type="ECO:0000256" key="5">
    <source>
        <dbReference type="ARBA" id="ARBA00023004"/>
    </source>
</evidence>
<proteinExistence type="predicted"/>
<keyword evidence="1" id="KW-0004">4Fe-4S</keyword>
<comment type="caution">
    <text evidence="9">The sequence shown here is derived from an EMBL/GenBank/DDBJ whole genome shotgun (WGS) entry which is preliminary data.</text>
</comment>
<feature type="domain" description="Nitrite/Sulfite reductase ferredoxin-like" evidence="8">
    <location>
        <begin position="44"/>
        <end position="86"/>
    </location>
</feature>
<evidence type="ECO:0000256" key="2">
    <source>
        <dbReference type="ARBA" id="ARBA00022617"/>
    </source>
</evidence>
<keyword evidence="6" id="KW-0411">Iron-sulfur</keyword>
<name>A0A7X0HJL4_9ACTN</name>
<feature type="domain" description="Nitrite/Sulfite reductase ferredoxin-like" evidence="8">
    <location>
        <begin position="278"/>
        <end position="337"/>
    </location>
</feature>
<accession>A0A7X0HJL4</accession>
<evidence type="ECO:0000313" key="10">
    <source>
        <dbReference type="Proteomes" id="UP000540423"/>
    </source>
</evidence>
<feature type="region of interest" description="Disordered" evidence="7">
    <location>
        <begin position="1"/>
        <end position="26"/>
    </location>
</feature>
<protein>
    <submittedName>
        <fullName evidence="9">Precorrin-3B synthase</fullName>
        <ecNumber evidence="9">1.14.13.83</ecNumber>
    </submittedName>
</protein>
<reference evidence="9 10" key="1">
    <citation type="submission" date="2020-08" db="EMBL/GenBank/DDBJ databases">
        <title>Genomic Encyclopedia of Type Strains, Phase IV (KMG-IV): sequencing the most valuable type-strain genomes for metagenomic binning, comparative biology and taxonomic classification.</title>
        <authorList>
            <person name="Goeker M."/>
        </authorList>
    </citation>
    <scope>NUCLEOTIDE SEQUENCE [LARGE SCALE GENOMIC DNA]</scope>
    <source>
        <strain evidence="9 10">DSM 40141</strain>
    </source>
</reference>
<dbReference type="Proteomes" id="UP000540423">
    <property type="component" value="Unassembled WGS sequence"/>
</dbReference>
<dbReference type="PANTHER" id="PTHR32439">
    <property type="entry name" value="FERREDOXIN--NITRITE REDUCTASE, CHLOROPLASTIC"/>
    <property type="match status" value="1"/>
</dbReference>
<dbReference type="AlphaFoldDB" id="A0A7X0HJL4"/>
<dbReference type="EMBL" id="JACHEM010000015">
    <property type="protein sequence ID" value="MBB6438806.1"/>
    <property type="molecule type" value="Genomic_DNA"/>
</dbReference>
<keyword evidence="4 9" id="KW-0560">Oxidoreductase</keyword>
<evidence type="ECO:0000256" key="7">
    <source>
        <dbReference type="SAM" id="MobiDB-lite"/>
    </source>
</evidence>
<evidence type="ECO:0000313" key="9">
    <source>
        <dbReference type="EMBL" id="MBB6438806.1"/>
    </source>
</evidence>
<dbReference type="GO" id="GO:0046872">
    <property type="term" value="F:metal ion binding"/>
    <property type="evidence" value="ECO:0007669"/>
    <property type="project" value="UniProtKB-KW"/>
</dbReference>
<dbReference type="InterPro" id="IPR012798">
    <property type="entry name" value="Cbl_synth_CobG-like"/>
</dbReference>
<evidence type="ECO:0000256" key="6">
    <source>
        <dbReference type="ARBA" id="ARBA00023014"/>
    </source>
</evidence>
<dbReference type="PANTHER" id="PTHR32439:SF9">
    <property type="entry name" value="BLR3264 PROTEIN"/>
    <property type="match status" value="1"/>
</dbReference>
<dbReference type="Gene3D" id="3.30.413.10">
    <property type="entry name" value="Sulfite Reductase Hemoprotein, domain 1"/>
    <property type="match status" value="1"/>
</dbReference>
<dbReference type="InterPro" id="IPR045854">
    <property type="entry name" value="NO2/SO3_Rdtase_4Fe4S_sf"/>
</dbReference>
<dbReference type="Pfam" id="PF03460">
    <property type="entry name" value="NIR_SIR_ferr"/>
    <property type="match status" value="2"/>
</dbReference>
<keyword evidence="2" id="KW-0349">Heme</keyword>
<keyword evidence="10" id="KW-1185">Reference proteome</keyword>
<dbReference type="InterPro" id="IPR036136">
    <property type="entry name" value="Nit/Sulf_reduc_fer-like_dom_sf"/>
</dbReference>
<evidence type="ECO:0000256" key="4">
    <source>
        <dbReference type="ARBA" id="ARBA00023002"/>
    </source>
</evidence>
<sequence length="447" mass="44929">MPRPATSPPPAAEGSPRSCGSPLRTRGDACPGSLRLHGADDGALARVRLPGGRLTAGQAGVLGELAGRLGDGDIHLTSRGNAQLRALAAGCGGELARSLGESGLLPSERHERVRNVVASPLSGLDGLGRADVGPWLTELDALLCGSERAVELSGRFLFALDDGRGDVCSLGADVTLEARGDGRALLRVGAAGDAVLVPGTQAARAALVAAETFLDRARDAGVWRVSELPDGPGPLLAEAVRAWGAAGVDAVRAHGPHPVPESALPRPGVVTGRGRSRAALSVGVPLGRVTAAQWRLLTDTARDLGDGTLRLTPWRGVVVPGLAPGRAAGALDALAAAGLITGPDSPWSGVGACIGRPGCAKSLSDVRALAGAAVGPRGALPVYWSGCARRCGHPHGDRVDVVATAQGHEISVVRDGTRAAPVTVPGDDTCGPSALSAAVAAARGTRD</sequence>
<evidence type="ECO:0000256" key="1">
    <source>
        <dbReference type="ARBA" id="ARBA00022485"/>
    </source>
</evidence>
<keyword evidence="3" id="KW-0479">Metal-binding</keyword>
<dbReference type="GO" id="GO:0051539">
    <property type="term" value="F:4 iron, 4 sulfur cluster binding"/>
    <property type="evidence" value="ECO:0007669"/>
    <property type="project" value="UniProtKB-KW"/>
</dbReference>
<evidence type="ECO:0000256" key="3">
    <source>
        <dbReference type="ARBA" id="ARBA00022723"/>
    </source>
</evidence>
<dbReference type="InterPro" id="IPR005117">
    <property type="entry name" value="NiRdtase/SiRdtase_haem-b_fer"/>
</dbReference>